<dbReference type="Pfam" id="PF13625">
    <property type="entry name" value="Helicase_C_3"/>
    <property type="match status" value="1"/>
</dbReference>
<keyword evidence="7" id="KW-0067">ATP-binding</keyword>
<evidence type="ECO:0000256" key="9">
    <source>
        <dbReference type="ARBA" id="ARBA00023204"/>
    </source>
</evidence>
<keyword evidence="4" id="KW-0227">DNA damage</keyword>
<comment type="catalytic activity">
    <reaction evidence="12">
        <text>Couples ATP hydrolysis with the unwinding of duplex DNA by translocating in the 3'-5' direction.</text>
        <dbReference type="EC" id="5.6.2.4"/>
    </reaction>
</comment>
<dbReference type="GO" id="GO:0043138">
    <property type="term" value="F:3'-5' DNA helicase activity"/>
    <property type="evidence" value="ECO:0007669"/>
    <property type="project" value="UniProtKB-EC"/>
</dbReference>
<evidence type="ECO:0000256" key="1">
    <source>
        <dbReference type="ARBA" id="ARBA00004123"/>
    </source>
</evidence>
<reference evidence="18 19" key="1">
    <citation type="journal article" date="2018" name="Mol. Biol. Evol.">
        <title>Broad Genomic Sampling Reveals a Smut Pathogenic Ancestry of the Fungal Clade Ustilaginomycotina.</title>
        <authorList>
            <person name="Kijpornyongpan T."/>
            <person name="Mondo S.J."/>
            <person name="Barry K."/>
            <person name="Sandor L."/>
            <person name="Lee J."/>
            <person name="Lipzen A."/>
            <person name="Pangilinan J."/>
            <person name="LaButti K."/>
            <person name="Hainaut M."/>
            <person name="Henrissat B."/>
            <person name="Grigoriev I.V."/>
            <person name="Spatafora J.W."/>
            <person name="Aime M.C."/>
        </authorList>
    </citation>
    <scope>NUCLEOTIDE SEQUENCE [LARGE SCALE GENOMIC DNA]</scope>
    <source>
        <strain evidence="18 19">MCA 4186</strain>
    </source>
</reference>
<dbReference type="FunFam" id="3.40.50.300:FF:000117">
    <property type="entry name" value="Putative DNA repair helicase rad25"/>
    <property type="match status" value="1"/>
</dbReference>
<dbReference type="SMART" id="SM00487">
    <property type="entry name" value="DEXDc"/>
    <property type="match status" value="1"/>
</dbReference>
<dbReference type="CDD" id="cd18789">
    <property type="entry name" value="SF2_C_XPB"/>
    <property type="match status" value="1"/>
</dbReference>
<dbReference type="SUPFAM" id="SSF52540">
    <property type="entry name" value="P-loop containing nucleoside triphosphate hydrolases"/>
    <property type="match status" value="2"/>
</dbReference>
<evidence type="ECO:0000256" key="3">
    <source>
        <dbReference type="ARBA" id="ARBA00022741"/>
    </source>
</evidence>
<evidence type="ECO:0000256" key="7">
    <source>
        <dbReference type="ARBA" id="ARBA00022840"/>
    </source>
</evidence>
<dbReference type="EC" id="5.6.2.4" evidence="13"/>
<dbReference type="STRING" id="58919.A0A316YZP1"/>
<dbReference type="InterPro" id="IPR006935">
    <property type="entry name" value="Helicase/UvrB_N"/>
</dbReference>
<dbReference type="Pfam" id="PF04851">
    <property type="entry name" value="ResIII"/>
    <property type="match status" value="1"/>
</dbReference>
<dbReference type="GO" id="GO:0000112">
    <property type="term" value="C:nucleotide-excision repair factor 3 complex"/>
    <property type="evidence" value="ECO:0007669"/>
    <property type="project" value="TreeGrafter"/>
</dbReference>
<evidence type="ECO:0000256" key="10">
    <source>
        <dbReference type="ARBA" id="ARBA00023235"/>
    </source>
</evidence>
<keyword evidence="19" id="KW-1185">Reference proteome</keyword>
<evidence type="ECO:0000256" key="11">
    <source>
        <dbReference type="ARBA" id="ARBA00023242"/>
    </source>
</evidence>
<evidence type="ECO:0000256" key="15">
    <source>
        <dbReference type="SAM" id="MobiDB-lite"/>
    </source>
</evidence>
<dbReference type="AlphaFoldDB" id="A0A316YZP1"/>
<dbReference type="OrthoDB" id="10262986at2759"/>
<feature type="region of interest" description="Disordered" evidence="15">
    <location>
        <begin position="1"/>
        <end position="114"/>
    </location>
</feature>
<name>A0A316YZP1_9BASI</name>
<feature type="compositionally biased region" description="Acidic residues" evidence="15">
    <location>
        <begin position="66"/>
        <end position="84"/>
    </location>
</feature>
<dbReference type="Gene3D" id="3.40.50.300">
    <property type="entry name" value="P-loop containing nucleotide triphosphate hydrolases"/>
    <property type="match status" value="2"/>
</dbReference>
<dbReference type="PROSITE" id="PS51194">
    <property type="entry name" value="HELICASE_CTER"/>
    <property type="match status" value="1"/>
</dbReference>
<keyword evidence="6 18" id="KW-0347">Helicase</keyword>
<dbReference type="InterPro" id="IPR001650">
    <property type="entry name" value="Helicase_C-like"/>
</dbReference>
<keyword evidence="3" id="KW-0547">Nucleotide-binding</keyword>
<dbReference type="InterPro" id="IPR027417">
    <property type="entry name" value="P-loop_NTPase"/>
</dbReference>
<evidence type="ECO:0000259" key="16">
    <source>
        <dbReference type="PROSITE" id="PS51192"/>
    </source>
</evidence>
<dbReference type="PROSITE" id="PS51192">
    <property type="entry name" value="HELICASE_ATP_BIND_1"/>
    <property type="match status" value="1"/>
</dbReference>
<evidence type="ECO:0000256" key="8">
    <source>
        <dbReference type="ARBA" id="ARBA00023125"/>
    </source>
</evidence>
<evidence type="ECO:0000256" key="14">
    <source>
        <dbReference type="ARBA" id="ARBA00048988"/>
    </source>
</evidence>
<gene>
    <name evidence="18" type="ORF">FA09DRAFT_344595</name>
</gene>
<dbReference type="GO" id="GO:0006289">
    <property type="term" value="P:nucleotide-excision repair"/>
    <property type="evidence" value="ECO:0007669"/>
    <property type="project" value="InterPro"/>
</dbReference>
<dbReference type="GO" id="GO:0097550">
    <property type="term" value="C:transcription preinitiation complex"/>
    <property type="evidence" value="ECO:0007669"/>
    <property type="project" value="TreeGrafter"/>
</dbReference>
<dbReference type="InterPro" id="IPR032830">
    <property type="entry name" value="XPB/Ssl2_N"/>
</dbReference>
<feature type="compositionally biased region" description="Low complexity" evidence="15">
    <location>
        <begin position="32"/>
        <end position="55"/>
    </location>
</feature>
<dbReference type="FunFam" id="3.40.50.300:FF:000077">
    <property type="entry name" value="Probable DNA repair helicase RAD25"/>
    <property type="match status" value="1"/>
</dbReference>
<dbReference type="PANTHER" id="PTHR11274">
    <property type="entry name" value="RAD25/XP-B DNA REPAIR HELICASE"/>
    <property type="match status" value="1"/>
</dbReference>
<dbReference type="GO" id="GO:0005524">
    <property type="term" value="F:ATP binding"/>
    <property type="evidence" value="ECO:0007669"/>
    <property type="project" value="UniProtKB-KW"/>
</dbReference>
<feature type="compositionally biased region" description="Basic residues" evidence="15">
    <location>
        <begin position="94"/>
        <end position="106"/>
    </location>
</feature>
<evidence type="ECO:0000256" key="6">
    <source>
        <dbReference type="ARBA" id="ARBA00022806"/>
    </source>
</evidence>
<dbReference type="GeneID" id="37272198"/>
<dbReference type="NCBIfam" id="TIGR00603">
    <property type="entry name" value="rad25"/>
    <property type="match status" value="1"/>
</dbReference>
<dbReference type="GO" id="GO:0006367">
    <property type="term" value="P:transcription initiation at RNA polymerase II promoter"/>
    <property type="evidence" value="ECO:0007669"/>
    <property type="project" value="InterPro"/>
</dbReference>
<keyword evidence="5" id="KW-0378">Hydrolase</keyword>
<dbReference type="GO" id="GO:0003677">
    <property type="term" value="F:DNA binding"/>
    <property type="evidence" value="ECO:0007669"/>
    <property type="project" value="UniProtKB-KW"/>
</dbReference>
<dbReference type="Pfam" id="PF16203">
    <property type="entry name" value="ERCC3_RAD25_C"/>
    <property type="match status" value="1"/>
</dbReference>
<evidence type="ECO:0000313" key="18">
    <source>
        <dbReference type="EMBL" id="PWN94681.1"/>
    </source>
</evidence>
<protein>
    <recommendedName>
        <fullName evidence="13">DNA 3'-5' helicase</fullName>
        <ecNumber evidence="13">5.6.2.4</ecNumber>
    </recommendedName>
</protein>
<accession>A0A316YZP1</accession>
<dbReference type="InterPro" id="IPR032438">
    <property type="entry name" value="ERCC3_RAD25_C"/>
</dbReference>
<dbReference type="InterPro" id="IPR014001">
    <property type="entry name" value="Helicase_ATP-bd"/>
</dbReference>
<dbReference type="InterPro" id="IPR001161">
    <property type="entry name" value="XPB/Ssl2"/>
</dbReference>
<keyword evidence="11" id="KW-0539">Nucleus</keyword>
<comment type="subcellular location">
    <subcellularLocation>
        <location evidence="1">Nucleus</location>
    </subcellularLocation>
</comment>
<dbReference type="EMBL" id="KZ819310">
    <property type="protein sequence ID" value="PWN94681.1"/>
    <property type="molecule type" value="Genomic_DNA"/>
</dbReference>
<dbReference type="RefSeq" id="XP_025594960.1">
    <property type="nucleotide sequence ID" value="XM_025744654.1"/>
</dbReference>
<dbReference type="CDD" id="cd18029">
    <property type="entry name" value="DEXHc_XPB"/>
    <property type="match status" value="1"/>
</dbReference>
<keyword evidence="9" id="KW-0234">DNA repair</keyword>
<organism evidence="18 19">
    <name type="scientific">Tilletiopsis washingtonensis</name>
    <dbReference type="NCBI Taxonomy" id="58919"/>
    <lineage>
        <taxon>Eukaryota</taxon>
        <taxon>Fungi</taxon>
        <taxon>Dikarya</taxon>
        <taxon>Basidiomycota</taxon>
        <taxon>Ustilaginomycotina</taxon>
        <taxon>Exobasidiomycetes</taxon>
        <taxon>Entylomatales</taxon>
        <taxon>Entylomatales incertae sedis</taxon>
        <taxon>Tilletiopsis</taxon>
    </lineage>
</organism>
<evidence type="ECO:0000256" key="4">
    <source>
        <dbReference type="ARBA" id="ARBA00022763"/>
    </source>
</evidence>
<evidence type="ECO:0000313" key="19">
    <source>
        <dbReference type="Proteomes" id="UP000245946"/>
    </source>
</evidence>
<dbReference type="GO" id="GO:0005675">
    <property type="term" value="C:transcription factor TFIIH holo complex"/>
    <property type="evidence" value="ECO:0007669"/>
    <property type="project" value="TreeGrafter"/>
</dbReference>
<sequence>MPPKRPSSGGDDDDVAASGAKRSRLVVRLKPSSAAAAAQAGGSSGAASTSSRASSPRLAGGVATDDAPDDLVEPEFESGSDDSDAGAHLSIAVGRRRAPPKGRRRAASSEADTNTLKLDHASRPLWINPDDRHIILEGFSPIAEQAMDFLIAIAEPVSRPTFIHEYKLTMYSLFAAVSVGLQPTDILEVLNRLSKSPVPASVAAFVLDNTQSFGKVKLVLKQNRYYIESAHADVLRRLLQDEVIGPARITEAEGESRAQNGRLQVLGRAAAPKRGDLVIPGTEGAARKAAPANAAAAAGAGGAQIGARPGARPAAPAPPTTGSGVGREPPGSAAGASAAMAGAAAATDADLFSAIIGVDDEADEAAALDDEDVVHSFEIREELTEDVRRRCNDIGFPMLEEYDFRNDRLNADLDIDLKPVTHIRPYQEKSLSKMFGNGRARSGIIVLPCGAGKTLVGITAACTIKKSCLVLCTSSVSVMQWKREFMQWSNIQDNQISVFTADQKEKFSGAAGIVVSTYSMVANTGKRSHTSQKMMNFLESREWGFILLDEVHVVPASMFRRVLTKIKAHSKLGLTATLVREDEKIDELNFLVGPKMYEANWMDLAAKGHIATVQCAEVWCPMTPEFYREYLREKSRKKMLLYCMNPAKFQACQFLIAYHENRGDKIIVFSDNVYALEAYAKKLNKLYIHGGIPQTERMRILQHFQHNPQVNTIFLSKVGDTSIDLPEATCLIQISSHFGSRRQEAQRLGRILRAKRRNDEGFNAFFYSLVSKDTAEMFYSTKRQQFLVDQGYAFRVITELVGQQEMPDLVYKTQSEQIEAEAWGCICTCTHSLARYASRAMG</sequence>
<dbReference type="PANTHER" id="PTHR11274:SF0">
    <property type="entry name" value="GENERAL TRANSCRIPTION AND DNA REPAIR FACTOR IIH HELICASE SUBUNIT XPB"/>
    <property type="match status" value="1"/>
</dbReference>
<keyword evidence="10" id="KW-0413">Isomerase</keyword>
<evidence type="ECO:0000256" key="5">
    <source>
        <dbReference type="ARBA" id="ARBA00022801"/>
    </source>
</evidence>
<comment type="catalytic activity">
    <reaction evidence="14">
        <text>ATP + H2O = ADP + phosphate + H(+)</text>
        <dbReference type="Rhea" id="RHEA:13065"/>
        <dbReference type="ChEBI" id="CHEBI:15377"/>
        <dbReference type="ChEBI" id="CHEBI:15378"/>
        <dbReference type="ChEBI" id="CHEBI:30616"/>
        <dbReference type="ChEBI" id="CHEBI:43474"/>
        <dbReference type="ChEBI" id="CHEBI:456216"/>
        <dbReference type="EC" id="5.6.2.4"/>
    </reaction>
</comment>
<dbReference type="Proteomes" id="UP000245946">
    <property type="component" value="Unassembled WGS sequence"/>
</dbReference>
<evidence type="ECO:0000256" key="13">
    <source>
        <dbReference type="ARBA" id="ARBA00034808"/>
    </source>
</evidence>
<feature type="compositionally biased region" description="Low complexity" evidence="15">
    <location>
        <begin position="305"/>
        <end position="314"/>
    </location>
</feature>
<feature type="domain" description="Helicase ATP-binding" evidence="16">
    <location>
        <begin position="434"/>
        <end position="596"/>
    </location>
</feature>
<dbReference type="GO" id="GO:0016787">
    <property type="term" value="F:hydrolase activity"/>
    <property type="evidence" value="ECO:0007669"/>
    <property type="project" value="UniProtKB-KW"/>
</dbReference>
<feature type="domain" description="Helicase C-terminal" evidence="17">
    <location>
        <begin position="650"/>
        <end position="802"/>
    </location>
</feature>
<keyword evidence="8" id="KW-0238">DNA-binding</keyword>
<feature type="region of interest" description="Disordered" evidence="15">
    <location>
        <begin position="301"/>
        <end position="335"/>
    </location>
</feature>
<evidence type="ECO:0000256" key="2">
    <source>
        <dbReference type="ARBA" id="ARBA00006637"/>
    </source>
</evidence>
<dbReference type="SMART" id="SM00490">
    <property type="entry name" value="HELICc"/>
    <property type="match status" value="1"/>
</dbReference>
<proteinExistence type="inferred from homology"/>
<dbReference type="InterPro" id="IPR050615">
    <property type="entry name" value="ATP-dep_DNA_Helicase"/>
</dbReference>
<comment type="similarity">
    <text evidence="2">Belongs to the helicase family. RAD25/XPB subfamily.</text>
</comment>
<evidence type="ECO:0000259" key="17">
    <source>
        <dbReference type="PROSITE" id="PS51194"/>
    </source>
</evidence>
<dbReference type="PRINTS" id="PR00851">
    <property type="entry name" value="XRODRMPGMNTB"/>
</dbReference>
<evidence type="ECO:0000256" key="12">
    <source>
        <dbReference type="ARBA" id="ARBA00034617"/>
    </source>
</evidence>